<evidence type="ECO:0000256" key="1">
    <source>
        <dbReference type="SAM" id="MobiDB-lite"/>
    </source>
</evidence>
<feature type="compositionally biased region" description="Polar residues" evidence="1">
    <location>
        <begin position="89"/>
        <end position="119"/>
    </location>
</feature>
<name>A0A5C6MZS3_9TELE</name>
<dbReference type="Proteomes" id="UP000324091">
    <property type="component" value="Chromosome 6"/>
</dbReference>
<gene>
    <name evidence="2" type="ORF">D4764_06G0004700</name>
</gene>
<sequence length="153" mass="16699">MTTRGRQTSDKGLEGRIPSHFPTLERDGATVMKMDTLGTASSPWIGDSHSVPARYCGPRGPGYSRRSCLLPGTAKDLLPIATVKPTRFSHVSPSAGNQQFRQSSMVSSSRVEQLVNQSRRWLEKHGKDVNEYPSGAPSCPPASTRKQKQMLGC</sequence>
<evidence type="ECO:0000313" key="2">
    <source>
        <dbReference type="EMBL" id="TWW58940.1"/>
    </source>
</evidence>
<proteinExistence type="predicted"/>
<feature type="region of interest" description="Disordered" evidence="1">
    <location>
        <begin position="1"/>
        <end position="23"/>
    </location>
</feature>
<organism evidence="2 3">
    <name type="scientific">Takifugu flavidus</name>
    <name type="common">sansaifugu</name>
    <dbReference type="NCBI Taxonomy" id="433684"/>
    <lineage>
        <taxon>Eukaryota</taxon>
        <taxon>Metazoa</taxon>
        <taxon>Chordata</taxon>
        <taxon>Craniata</taxon>
        <taxon>Vertebrata</taxon>
        <taxon>Euteleostomi</taxon>
        <taxon>Actinopterygii</taxon>
        <taxon>Neopterygii</taxon>
        <taxon>Teleostei</taxon>
        <taxon>Neoteleostei</taxon>
        <taxon>Acanthomorphata</taxon>
        <taxon>Eupercaria</taxon>
        <taxon>Tetraodontiformes</taxon>
        <taxon>Tetradontoidea</taxon>
        <taxon>Tetraodontidae</taxon>
        <taxon>Takifugu</taxon>
    </lineage>
</organism>
<accession>A0A5C6MZS3</accession>
<protein>
    <submittedName>
        <fullName evidence="2">Uncharacterized protein</fullName>
    </submittedName>
</protein>
<dbReference type="AlphaFoldDB" id="A0A5C6MZS3"/>
<comment type="caution">
    <text evidence="2">The sequence shown here is derived from an EMBL/GenBank/DDBJ whole genome shotgun (WGS) entry which is preliminary data.</text>
</comment>
<feature type="region of interest" description="Disordered" evidence="1">
    <location>
        <begin position="89"/>
        <end position="153"/>
    </location>
</feature>
<evidence type="ECO:0000313" key="3">
    <source>
        <dbReference type="Proteomes" id="UP000324091"/>
    </source>
</evidence>
<dbReference type="EMBL" id="RHFK02000019">
    <property type="protein sequence ID" value="TWW58940.1"/>
    <property type="molecule type" value="Genomic_DNA"/>
</dbReference>
<keyword evidence="3" id="KW-1185">Reference proteome</keyword>
<reference evidence="2 3" key="1">
    <citation type="submission" date="2019-04" db="EMBL/GenBank/DDBJ databases">
        <title>Chromosome genome assembly for Takifugu flavidus.</title>
        <authorList>
            <person name="Xiao S."/>
        </authorList>
    </citation>
    <scope>NUCLEOTIDE SEQUENCE [LARGE SCALE GENOMIC DNA]</scope>
    <source>
        <strain evidence="2">HTHZ2018</strain>
        <tissue evidence="2">Muscle</tissue>
    </source>
</reference>
<feature type="compositionally biased region" description="Basic and acidic residues" evidence="1">
    <location>
        <begin position="120"/>
        <end position="130"/>
    </location>
</feature>